<evidence type="ECO:0000259" key="2">
    <source>
        <dbReference type="Pfam" id="PF07734"/>
    </source>
</evidence>
<name>A0AAV1DN20_OLDCO</name>
<dbReference type="AlphaFoldDB" id="A0AAV1DN20"/>
<dbReference type="Proteomes" id="UP001161247">
    <property type="component" value="Chromosome 6"/>
</dbReference>
<dbReference type="NCBIfam" id="TIGR01640">
    <property type="entry name" value="F_box_assoc_1"/>
    <property type="match status" value="1"/>
</dbReference>
<dbReference type="PANTHER" id="PTHR31672">
    <property type="entry name" value="BNACNNG10540D PROTEIN"/>
    <property type="match status" value="1"/>
</dbReference>
<dbReference type="EMBL" id="OX459123">
    <property type="protein sequence ID" value="CAI9109298.1"/>
    <property type="molecule type" value="Genomic_DNA"/>
</dbReference>
<dbReference type="PANTHER" id="PTHR31672:SF13">
    <property type="entry name" value="F-BOX PROTEIN CPR30-LIKE"/>
    <property type="match status" value="1"/>
</dbReference>
<feature type="compositionally biased region" description="Basic and acidic residues" evidence="1">
    <location>
        <begin position="43"/>
        <end position="56"/>
    </location>
</feature>
<feature type="region of interest" description="Disordered" evidence="1">
    <location>
        <begin position="1"/>
        <end position="62"/>
    </location>
</feature>
<evidence type="ECO:0000313" key="3">
    <source>
        <dbReference type="EMBL" id="CAI9109298.1"/>
    </source>
</evidence>
<dbReference type="InterPro" id="IPR006527">
    <property type="entry name" value="F-box-assoc_dom_typ1"/>
</dbReference>
<gene>
    <name evidence="3" type="ORF">OLC1_LOCUS17228</name>
</gene>
<evidence type="ECO:0000256" key="1">
    <source>
        <dbReference type="SAM" id="MobiDB-lite"/>
    </source>
</evidence>
<dbReference type="InterPro" id="IPR050796">
    <property type="entry name" value="SCF_F-box_component"/>
</dbReference>
<feature type="domain" description="F-box associated beta-propeller type 1" evidence="2">
    <location>
        <begin position="69"/>
        <end position="220"/>
    </location>
</feature>
<dbReference type="InterPro" id="IPR017451">
    <property type="entry name" value="F-box-assoc_interact_dom"/>
</dbReference>
<proteinExistence type="predicted"/>
<organism evidence="3 4">
    <name type="scientific">Oldenlandia corymbosa var. corymbosa</name>
    <dbReference type="NCBI Taxonomy" id="529605"/>
    <lineage>
        <taxon>Eukaryota</taxon>
        <taxon>Viridiplantae</taxon>
        <taxon>Streptophyta</taxon>
        <taxon>Embryophyta</taxon>
        <taxon>Tracheophyta</taxon>
        <taxon>Spermatophyta</taxon>
        <taxon>Magnoliopsida</taxon>
        <taxon>eudicotyledons</taxon>
        <taxon>Gunneridae</taxon>
        <taxon>Pentapetalae</taxon>
        <taxon>asterids</taxon>
        <taxon>lamiids</taxon>
        <taxon>Gentianales</taxon>
        <taxon>Rubiaceae</taxon>
        <taxon>Rubioideae</taxon>
        <taxon>Spermacoceae</taxon>
        <taxon>Hedyotis-Oldenlandia complex</taxon>
        <taxon>Oldenlandia</taxon>
    </lineage>
</organism>
<evidence type="ECO:0000313" key="4">
    <source>
        <dbReference type="Proteomes" id="UP001161247"/>
    </source>
</evidence>
<keyword evidence="4" id="KW-1185">Reference proteome</keyword>
<dbReference type="Pfam" id="PF07734">
    <property type="entry name" value="FBA_1"/>
    <property type="match status" value="1"/>
</dbReference>
<protein>
    <submittedName>
        <fullName evidence="3">OLC1v1009100C1</fullName>
    </submittedName>
</protein>
<feature type="compositionally biased region" description="Basic and acidic residues" evidence="1">
    <location>
        <begin position="22"/>
        <end position="34"/>
    </location>
</feature>
<reference evidence="3" key="1">
    <citation type="submission" date="2023-03" db="EMBL/GenBank/DDBJ databases">
        <authorList>
            <person name="Julca I."/>
        </authorList>
    </citation>
    <scope>NUCLEOTIDE SEQUENCE</scope>
</reference>
<accession>A0AAV1DN20</accession>
<sequence length="416" mass="46446">MKTKNNNGRTAKKKSATAKLKNHQEEKCSSRETPGDAAAEKCSSSRETPRRAHLNEDCSSSRGHKRSHFIKVDDEPLLASNQGEVADSANLVGCCDGILCIESRCIGCHSEVSISLWNPALHQFKILPTTVHRSVFAIARGFGFDDSCNDHKVVKVYSTTKSEGKKKKQLYSNVDVYSLRDGCWKTINTELITISCPLNRPPLATGLIHNKCFYWTHGRRSIGNSHIYEGKTLENEPIIVYKVDLTNGSRVALELPNYVTIRHGYQLSGFRGFLSVSGWENAELKIQELKMWSMVEDFIHGGYKWVRQLFVVPTFLYNDKFVINTNSKMLLAYKQGGRTNLVVYDFVTGTIDVLPAAGGGSVTCPGSLPESSAQYFVAYNYIKSSVSVVPRWKPKHLKGLAKRVFTCFARECLVAS</sequence>